<sequence length="198" mass="21540">MKSACHVRRSLLAAAATLLLGLTGCQPKDPPFHGVNLTGAAYGRDFQLRDPDGRLRRLTDFRGQVVLLFFGFTQCPDVCPTALTRAAAVRQLLGRDAGLLQVLFVTLDPERDTPGVLRSYTTAFDPGFLGLWADAAGTAAVAKDFKVFFHKVPTGSSYTLDHTTLSYLFDPQGRLRVAIKHDMPAADLAADIRLLLIP</sequence>
<evidence type="ECO:0000259" key="3">
    <source>
        <dbReference type="PROSITE" id="PS51352"/>
    </source>
</evidence>
<dbReference type="SUPFAM" id="SSF52833">
    <property type="entry name" value="Thioredoxin-like"/>
    <property type="match status" value="1"/>
</dbReference>
<dbReference type="EMBL" id="CP104562">
    <property type="protein sequence ID" value="UXH78253.1"/>
    <property type="molecule type" value="Genomic_DNA"/>
</dbReference>
<accession>A0ABY6B126</accession>
<dbReference type="Proteomes" id="UP001064933">
    <property type="component" value="Chromosome"/>
</dbReference>
<reference evidence="4" key="1">
    <citation type="submission" date="2022-10" db="EMBL/GenBank/DDBJ databases">
        <title>Characterization and whole genome sequencing of a new Roseateles species, isolated from fresh water.</title>
        <authorList>
            <person name="Guliayeva D.Y."/>
            <person name="Akhremchuk A.E."/>
            <person name="Sikolenko M.A."/>
            <person name="Valentovich L.N."/>
            <person name="Sidarenka A.V."/>
        </authorList>
    </citation>
    <scope>NUCLEOTIDE SEQUENCE</scope>
    <source>
        <strain evidence="4">BIM B-1768</strain>
    </source>
</reference>
<evidence type="ECO:0000256" key="2">
    <source>
        <dbReference type="ARBA" id="ARBA00023008"/>
    </source>
</evidence>
<evidence type="ECO:0000313" key="4">
    <source>
        <dbReference type="EMBL" id="UXH78253.1"/>
    </source>
</evidence>
<dbReference type="Pfam" id="PF02630">
    <property type="entry name" value="SCO1-SenC"/>
    <property type="match status" value="1"/>
</dbReference>
<feature type="domain" description="Thioredoxin" evidence="3">
    <location>
        <begin position="37"/>
        <end position="198"/>
    </location>
</feature>
<dbReference type="RefSeq" id="WP_261758033.1">
    <property type="nucleotide sequence ID" value="NZ_CP104562.2"/>
</dbReference>
<gene>
    <name evidence="4" type="ORF">N4261_25445</name>
</gene>
<proteinExistence type="inferred from homology"/>
<dbReference type="PROSITE" id="PS51257">
    <property type="entry name" value="PROKAR_LIPOPROTEIN"/>
    <property type="match status" value="1"/>
</dbReference>
<evidence type="ECO:0000313" key="5">
    <source>
        <dbReference type="Proteomes" id="UP001064933"/>
    </source>
</evidence>
<comment type="similarity">
    <text evidence="1">Belongs to the SCO1/2 family.</text>
</comment>
<dbReference type="Gene3D" id="3.40.30.10">
    <property type="entry name" value="Glutaredoxin"/>
    <property type="match status" value="1"/>
</dbReference>
<keyword evidence="2" id="KW-0186">Copper</keyword>
<dbReference type="InterPro" id="IPR003782">
    <property type="entry name" value="SCO1/SenC"/>
</dbReference>
<dbReference type="PROSITE" id="PS51352">
    <property type="entry name" value="THIOREDOXIN_2"/>
    <property type="match status" value="1"/>
</dbReference>
<dbReference type="InterPro" id="IPR036249">
    <property type="entry name" value="Thioredoxin-like_sf"/>
</dbReference>
<dbReference type="PANTHER" id="PTHR12151">
    <property type="entry name" value="ELECTRON TRANSPORT PROTIN SCO1/SENC FAMILY MEMBER"/>
    <property type="match status" value="1"/>
</dbReference>
<dbReference type="InterPro" id="IPR013766">
    <property type="entry name" value="Thioredoxin_domain"/>
</dbReference>
<name>A0ABY6B126_9BURK</name>
<keyword evidence="5" id="KW-1185">Reference proteome</keyword>
<evidence type="ECO:0000256" key="1">
    <source>
        <dbReference type="ARBA" id="ARBA00010996"/>
    </source>
</evidence>
<protein>
    <submittedName>
        <fullName evidence="4">SCO family protein</fullName>
    </submittedName>
</protein>
<dbReference type="CDD" id="cd02968">
    <property type="entry name" value="SCO"/>
    <property type="match status" value="1"/>
</dbReference>
<dbReference type="PANTHER" id="PTHR12151:SF25">
    <property type="entry name" value="LINALOOL DEHYDRATASE_ISOMERASE DOMAIN-CONTAINING PROTEIN"/>
    <property type="match status" value="1"/>
</dbReference>
<organism evidence="4 5">
    <name type="scientific">Roseateles amylovorans</name>
    <dbReference type="NCBI Taxonomy" id="2978473"/>
    <lineage>
        <taxon>Bacteria</taxon>
        <taxon>Pseudomonadati</taxon>
        <taxon>Pseudomonadota</taxon>
        <taxon>Betaproteobacteria</taxon>
        <taxon>Burkholderiales</taxon>
        <taxon>Sphaerotilaceae</taxon>
        <taxon>Roseateles</taxon>
    </lineage>
</organism>